<evidence type="ECO:0000313" key="3">
    <source>
        <dbReference type="Proteomes" id="UP000198211"/>
    </source>
</evidence>
<dbReference type="EMBL" id="NBNE01005049">
    <property type="protein sequence ID" value="OWZ04276.1"/>
    <property type="molecule type" value="Genomic_DNA"/>
</dbReference>
<dbReference type="InterPro" id="IPR008984">
    <property type="entry name" value="SMAD_FHA_dom_sf"/>
</dbReference>
<evidence type="ECO:0000256" key="1">
    <source>
        <dbReference type="SAM" id="MobiDB-lite"/>
    </source>
</evidence>
<dbReference type="OrthoDB" id="79569at2759"/>
<feature type="region of interest" description="Disordered" evidence="1">
    <location>
        <begin position="292"/>
        <end position="334"/>
    </location>
</feature>
<feature type="compositionally biased region" description="Low complexity" evidence="1">
    <location>
        <begin position="153"/>
        <end position="171"/>
    </location>
</feature>
<sequence>MPFLRSLQVDSSLELRSSKTLVGAGEATCDVVISGDNVLDLHALLNLSAEKTSAKLVPFSNAGVCYVNEVLVPRDGALVVHGDRVAFGDPHNVFLFELTPHPHVTTLQQSIVTENSMKDQTIDTSNRFRQALDALRGDRANSTVSANVAASIQSNLQSRNRSSSPSSTDPSVKSKGELSKLQLTMSSSPSSTDPSLKSKGELSKFLVEASTDSLLSDYVDRKLNQRQSRQHSITSSNYSESNRRSRLSSDARQSREERKLAEVEKLRLSQRIREVNDVLNGDIDFKESYLSLPSKSSRSRKPRSTVNNNDSTNFKDDESVKSDEENEDEDEELPTMMEKVSNLPASLSASIQTEHSDQECHSPQNREEAGDQSELLDVSLESEPISDPTQTDQLDDQSSKPPKLHGFVLKAKELGLTDLTRSYSRPIKTERQQAAKTILHQKLVDQVIRRKKDEILNKDFELRVYIVNAEHDSFKTLVQHSEYYVEVTFSCAGEILLL</sequence>
<feature type="compositionally biased region" description="Basic and acidic residues" evidence="1">
    <location>
        <begin position="313"/>
        <end position="323"/>
    </location>
</feature>
<comment type="caution">
    <text evidence="2">The sequence shown here is derived from an EMBL/GenBank/DDBJ whole genome shotgun (WGS) entry which is preliminary data.</text>
</comment>
<feature type="region of interest" description="Disordered" evidence="1">
    <location>
        <begin position="224"/>
        <end position="261"/>
    </location>
</feature>
<protein>
    <recommendedName>
        <fullName evidence="4">FHA domain-containing protein</fullName>
    </recommendedName>
</protein>
<dbReference type="SUPFAM" id="SSF49879">
    <property type="entry name" value="SMAD/FHA domain"/>
    <property type="match status" value="1"/>
</dbReference>
<evidence type="ECO:0008006" key="4">
    <source>
        <dbReference type="Google" id="ProtNLM"/>
    </source>
</evidence>
<feature type="compositionally biased region" description="Polar residues" evidence="1">
    <location>
        <begin position="225"/>
        <end position="234"/>
    </location>
</feature>
<evidence type="ECO:0000313" key="2">
    <source>
        <dbReference type="EMBL" id="OWZ04276.1"/>
    </source>
</evidence>
<feature type="region of interest" description="Disordered" evidence="1">
    <location>
        <begin position="384"/>
        <end position="403"/>
    </location>
</feature>
<name>A0A225VF47_9STRA</name>
<feature type="compositionally biased region" description="Basic and acidic residues" evidence="1">
    <location>
        <begin position="354"/>
        <end position="369"/>
    </location>
</feature>
<keyword evidence="3" id="KW-1185">Reference proteome</keyword>
<accession>A0A225VF47</accession>
<feature type="compositionally biased region" description="Low complexity" evidence="1">
    <location>
        <begin position="179"/>
        <end position="195"/>
    </location>
</feature>
<feature type="compositionally biased region" description="Basic and acidic residues" evidence="1">
    <location>
        <begin position="241"/>
        <end position="261"/>
    </location>
</feature>
<feature type="compositionally biased region" description="Acidic residues" evidence="1">
    <location>
        <begin position="324"/>
        <end position="333"/>
    </location>
</feature>
<dbReference type="STRING" id="4795.A0A225VF47"/>
<organism evidence="2 3">
    <name type="scientific">Phytophthora megakarya</name>
    <dbReference type="NCBI Taxonomy" id="4795"/>
    <lineage>
        <taxon>Eukaryota</taxon>
        <taxon>Sar</taxon>
        <taxon>Stramenopiles</taxon>
        <taxon>Oomycota</taxon>
        <taxon>Peronosporomycetes</taxon>
        <taxon>Peronosporales</taxon>
        <taxon>Peronosporaceae</taxon>
        <taxon>Phytophthora</taxon>
    </lineage>
</organism>
<feature type="region of interest" description="Disordered" evidence="1">
    <location>
        <begin position="153"/>
        <end position="199"/>
    </location>
</feature>
<reference evidence="3" key="1">
    <citation type="submission" date="2017-03" db="EMBL/GenBank/DDBJ databases">
        <title>Phytopthora megakarya and P. palmivora, two closely related causual agents of cacao black pod achieved similar genome size and gene model numbers by different mechanisms.</title>
        <authorList>
            <person name="Ali S."/>
            <person name="Shao J."/>
            <person name="Larry D.J."/>
            <person name="Kronmiller B."/>
            <person name="Shen D."/>
            <person name="Strem M.D."/>
            <person name="Melnick R.L."/>
            <person name="Guiltinan M.J."/>
            <person name="Tyler B.M."/>
            <person name="Meinhardt L.W."/>
            <person name="Bailey B.A."/>
        </authorList>
    </citation>
    <scope>NUCLEOTIDE SEQUENCE [LARGE SCALE GENOMIC DNA]</scope>
    <source>
        <strain evidence="3">zdho120</strain>
    </source>
</reference>
<feature type="region of interest" description="Disordered" evidence="1">
    <location>
        <begin position="349"/>
        <end position="374"/>
    </location>
</feature>
<dbReference type="Proteomes" id="UP000198211">
    <property type="component" value="Unassembled WGS sequence"/>
</dbReference>
<dbReference type="Gene3D" id="2.60.200.20">
    <property type="match status" value="1"/>
</dbReference>
<dbReference type="AlphaFoldDB" id="A0A225VF47"/>
<proteinExistence type="predicted"/>
<gene>
    <name evidence="2" type="ORF">PHMEG_00023848</name>
</gene>